<feature type="domain" description="Metallo-beta-lactamase" evidence="3">
    <location>
        <begin position="52"/>
        <end position="235"/>
    </location>
</feature>
<feature type="chain" id="PRO_5038113941" evidence="2">
    <location>
        <begin position="17"/>
        <end position="320"/>
    </location>
</feature>
<gene>
    <name evidence="4" type="ORF">KMZ68_24060</name>
</gene>
<protein>
    <submittedName>
        <fullName evidence="4">MBL fold metallo-hydrolase</fullName>
    </submittedName>
</protein>
<dbReference type="AlphaFoldDB" id="A0A975NQ09"/>
<dbReference type="PANTHER" id="PTHR42951:SF4">
    <property type="entry name" value="ACYL-COENZYME A THIOESTERASE MBLAC2"/>
    <property type="match status" value="1"/>
</dbReference>
<proteinExistence type="inferred from homology"/>
<dbReference type="CDD" id="cd16282">
    <property type="entry name" value="metallo-hydrolase-like_MBL-fold"/>
    <property type="match status" value="1"/>
</dbReference>
<dbReference type="Proteomes" id="UP000680805">
    <property type="component" value="Chromosome"/>
</dbReference>
<dbReference type="Pfam" id="PF00753">
    <property type="entry name" value="Lactamase_B"/>
    <property type="match status" value="1"/>
</dbReference>
<evidence type="ECO:0000313" key="5">
    <source>
        <dbReference type="Proteomes" id="UP000680805"/>
    </source>
</evidence>
<comment type="similarity">
    <text evidence="1">Belongs to the metallo-beta-lactamase superfamily. Class-B beta-lactamase family.</text>
</comment>
<reference evidence="4" key="1">
    <citation type="submission" date="2021-06" db="EMBL/GenBank/DDBJ databases">
        <title>Bradyrhizobium sp. S2-11-2 Genome sequencing.</title>
        <authorList>
            <person name="Jin L."/>
        </authorList>
    </citation>
    <scope>NUCLEOTIDE SEQUENCE</scope>
    <source>
        <strain evidence="4">S2-11-2</strain>
    </source>
</reference>
<dbReference type="RefSeq" id="WP_215613602.1">
    <property type="nucleotide sequence ID" value="NZ_CP076135.1"/>
</dbReference>
<evidence type="ECO:0000256" key="1">
    <source>
        <dbReference type="ARBA" id="ARBA00005250"/>
    </source>
</evidence>
<evidence type="ECO:0000259" key="3">
    <source>
        <dbReference type="SMART" id="SM00849"/>
    </source>
</evidence>
<evidence type="ECO:0000256" key="2">
    <source>
        <dbReference type="SAM" id="SignalP"/>
    </source>
</evidence>
<dbReference type="GO" id="GO:0017001">
    <property type="term" value="P:antibiotic catabolic process"/>
    <property type="evidence" value="ECO:0007669"/>
    <property type="project" value="UniProtKB-ARBA"/>
</dbReference>
<accession>A0A975NQ09</accession>
<dbReference type="EMBL" id="CP076135">
    <property type="protein sequence ID" value="QWG17989.1"/>
    <property type="molecule type" value="Genomic_DNA"/>
</dbReference>
<dbReference type="SMART" id="SM00849">
    <property type="entry name" value="Lactamase_B"/>
    <property type="match status" value="1"/>
</dbReference>
<sequence>MAAVTALLALSGPAFAQQQPAAPPSAPPMDYSKAEIKTVALGNNAYMLEGQGGNITVVVAKDGIILVDGQFAPLHDRIKAAVAATSSLPIKYLVNTHYHGDHSGGNEAFAKEGVTVVAQDNVKKRLMAGTTNGLTGVKTPPAPQGALPSDTYTNFSKIRLQGRVADLKHIPNAHSDGDTYVWFKTARVLATGDTFTNGRYPNIDFANGGNIKGMIAAADVYLKLTNARTKIVPGHGPVADKAALAEFRTMLVTARDRMAKLVKDGKTEDEAVALKPFADLDPKWAPDELASKNFIRVVYHSLADKPDSQPGLLKRIFRRN</sequence>
<dbReference type="SUPFAM" id="SSF56281">
    <property type="entry name" value="Metallo-hydrolase/oxidoreductase"/>
    <property type="match status" value="1"/>
</dbReference>
<organism evidence="4 5">
    <name type="scientific">Bradyrhizobium sediminis</name>
    <dbReference type="NCBI Taxonomy" id="2840469"/>
    <lineage>
        <taxon>Bacteria</taxon>
        <taxon>Pseudomonadati</taxon>
        <taxon>Pseudomonadota</taxon>
        <taxon>Alphaproteobacteria</taxon>
        <taxon>Hyphomicrobiales</taxon>
        <taxon>Nitrobacteraceae</taxon>
        <taxon>Bradyrhizobium</taxon>
    </lineage>
</organism>
<name>A0A975NQ09_9BRAD</name>
<dbReference type="InterPro" id="IPR036866">
    <property type="entry name" value="RibonucZ/Hydroxyglut_hydro"/>
</dbReference>
<dbReference type="PANTHER" id="PTHR42951">
    <property type="entry name" value="METALLO-BETA-LACTAMASE DOMAIN-CONTAINING"/>
    <property type="match status" value="1"/>
</dbReference>
<dbReference type="Gene3D" id="3.60.15.10">
    <property type="entry name" value="Ribonuclease Z/Hydroxyacylglutathione hydrolase-like"/>
    <property type="match status" value="1"/>
</dbReference>
<dbReference type="KEGG" id="bsei:KMZ68_24060"/>
<feature type="signal peptide" evidence="2">
    <location>
        <begin position="1"/>
        <end position="16"/>
    </location>
</feature>
<dbReference type="InterPro" id="IPR050855">
    <property type="entry name" value="NDM-1-like"/>
</dbReference>
<evidence type="ECO:0000313" key="4">
    <source>
        <dbReference type="EMBL" id="QWG17989.1"/>
    </source>
</evidence>
<dbReference type="InterPro" id="IPR001279">
    <property type="entry name" value="Metallo-B-lactamas"/>
</dbReference>
<keyword evidence="2" id="KW-0732">Signal</keyword>